<dbReference type="RefSeq" id="WP_323281232.1">
    <property type="nucleotide sequence ID" value="NZ_JAYGGQ010000026.1"/>
</dbReference>
<feature type="domain" description="Helix-turn-helix" evidence="1">
    <location>
        <begin position="9"/>
        <end position="68"/>
    </location>
</feature>
<evidence type="ECO:0000313" key="2">
    <source>
        <dbReference type="EMBL" id="MEA5457320.1"/>
    </source>
</evidence>
<dbReference type="Proteomes" id="UP001304769">
    <property type="component" value="Unassembled WGS sequence"/>
</dbReference>
<reference evidence="2 3" key="1">
    <citation type="submission" date="2023-12" db="EMBL/GenBank/DDBJ databases">
        <title>Sinomonas terricola sp. nov, isolated from litchi orchard soil in Guangdong, PR China.</title>
        <authorList>
            <person name="Jiaxin W."/>
            <person name="Yang Z."/>
            <person name="Honghui Z."/>
        </authorList>
    </citation>
    <scope>NUCLEOTIDE SEQUENCE [LARGE SCALE GENOMIC DNA]</scope>
    <source>
        <strain evidence="2 3">JGH33</strain>
    </source>
</reference>
<keyword evidence="3" id="KW-1185">Reference proteome</keyword>
<organism evidence="2 3">
    <name type="scientific">Sinomonas terricola</name>
    <dbReference type="NCBI Taxonomy" id="3110330"/>
    <lineage>
        <taxon>Bacteria</taxon>
        <taxon>Bacillati</taxon>
        <taxon>Actinomycetota</taxon>
        <taxon>Actinomycetes</taxon>
        <taxon>Micrococcales</taxon>
        <taxon>Micrococcaceae</taxon>
        <taxon>Sinomonas</taxon>
    </lineage>
</organism>
<evidence type="ECO:0000259" key="1">
    <source>
        <dbReference type="Pfam" id="PF12728"/>
    </source>
</evidence>
<name>A0ABU5TCA2_9MICC</name>
<dbReference type="InterPro" id="IPR041657">
    <property type="entry name" value="HTH_17"/>
</dbReference>
<proteinExistence type="predicted"/>
<accession>A0ABU5TCA2</accession>
<comment type="caution">
    <text evidence="2">The sequence shown here is derived from an EMBL/GenBank/DDBJ whole genome shotgun (WGS) entry which is preliminary data.</text>
</comment>
<dbReference type="EMBL" id="JAYGGQ010000026">
    <property type="protein sequence ID" value="MEA5457320.1"/>
    <property type="molecule type" value="Genomic_DNA"/>
</dbReference>
<protein>
    <submittedName>
        <fullName evidence="2">Helix-turn-helix domain-containing protein</fullName>
    </submittedName>
</protein>
<sequence length="83" mass="9168">MTDELGRDWLTTDEVAELLGLKPTTVAQASYQARKGGGGMYENFPQPRFQKVTIYSRADIEAYMKSRRKAGRPPKAAGDDGDS</sequence>
<dbReference type="Pfam" id="PF12728">
    <property type="entry name" value="HTH_17"/>
    <property type="match status" value="1"/>
</dbReference>
<gene>
    <name evidence="2" type="ORF">SPF06_21595</name>
</gene>
<evidence type="ECO:0000313" key="3">
    <source>
        <dbReference type="Proteomes" id="UP001304769"/>
    </source>
</evidence>